<sequence>MSPSHSWKRSQASFVVILLANLTSLAVVWWYDWQAHALLIGYWLETGVVGAVSVAKILRAEGADDPSAIRSWTNVDGESPDAYVGQPNRAVADAFVRNYVWLWLFAGVFLAIIPFAEEMPLEVASPSVVALAAVGLVASHVFSYWYEYVGKREYEHRGPVSLLVEPAPRFWALMLTLIFGLGATSISRSPVGAIAVLVVFKTSADLLAHRRERKRAVASE</sequence>
<dbReference type="Pfam" id="PF20108">
    <property type="entry name" value="DUF6498"/>
    <property type="match status" value="1"/>
</dbReference>
<evidence type="ECO:0000256" key="1">
    <source>
        <dbReference type="SAM" id="Phobius"/>
    </source>
</evidence>
<proteinExistence type="predicted"/>
<dbReference type="EMBL" id="JAOPKA010000013">
    <property type="protein sequence ID" value="MCU4743170.1"/>
    <property type="molecule type" value="Genomic_DNA"/>
</dbReference>
<feature type="transmembrane region" description="Helical" evidence="1">
    <location>
        <begin position="99"/>
        <end position="116"/>
    </location>
</feature>
<name>A0AAP2Z2D8_9EURY</name>
<evidence type="ECO:0000313" key="2">
    <source>
        <dbReference type="EMBL" id="MCU4743170.1"/>
    </source>
</evidence>
<organism evidence="2 3">
    <name type="scientific">Natronoglomus mannanivorans</name>
    <dbReference type="NCBI Taxonomy" id="2979990"/>
    <lineage>
        <taxon>Archaea</taxon>
        <taxon>Methanobacteriati</taxon>
        <taxon>Methanobacteriota</taxon>
        <taxon>Stenosarchaea group</taxon>
        <taxon>Halobacteria</taxon>
        <taxon>Halobacteriales</taxon>
        <taxon>Natrialbaceae</taxon>
        <taxon>Natronoglomus</taxon>
    </lineage>
</organism>
<dbReference type="InterPro" id="IPR045466">
    <property type="entry name" value="DUF6498"/>
</dbReference>
<accession>A0AAP2Z2D8</accession>
<evidence type="ECO:0000313" key="3">
    <source>
        <dbReference type="Proteomes" id="UP001321018"/>
    </source>
</evidence>
<keyword evidence="1" id="KW-0472">Membrane</keyword>
<comment type="caution">
    <text evidence="2">The sequence shown here is derived from an EMBL/GenBank/DDBJ whole genome shotgun (WGS) entry which is preliminary data.</text>
</comment>
<dbReference type="Proteomes" id="UP001321018">
    <property type="component" value="Unassembled WGS sequence"/>
</dbReference>
<protein>
    <submittedName>
        <fullName evidence="2">DUF6498-containing protein</fullName>
    </submittedName>
</protein>
<feature type="transmembrane region" description="Helical" evidence="1">
    <location>
        <begin position="12"/>
        <end position="31"/>
    </location>
</feature>
<feature type="transmembrane region" description="Helical" evidence="1">
    <location>
        <begin position="128"/>
        <end position="146"/>
    </location>
</feature>
<reference evidence="2" key="1">
    <citation type="submission" date="2022-09" db="EMBL/GenBank/DDBJ databases">
        <title>Enrichment on poylsaccharides allowed isolation of novel metabolic and taxonomic groups of Haloarchaea.</title>
        <authorList>
            <person name="Sorokin D.Y."/>
            <person name="Elcheninov A.G."/>
            <person name="Khizhniak T.V."/>
            <person name="Kolganova T.V."/>
            <person name="Kublanov I.V."/>
        </authorList>
    </citation>
    <scope>NUCLEOTIDE SEQUENCE</scope>
    <source>
        <strain evidence="2">AArc-xg1-1</strain>
    </source>
</reference>
<keyword evidence="1" id="KW-0812">Transmembrane</keyword>
<dbReference type="RefSeq" id="WP_338004984.1">
    <property type="nucleotide sequence ID" value="NZ_JAOPKA010000013.1"/>
</dbReference>
<gene>
    <name evidence="2" type="ORF">OB960_17420</name>
</gene>
<dbReference type="AlphaFoldDB" id="A0AAP2Z2D8"/>
<keyword evidence="1" id="KW-1133">Transmembrane helix</keyword>